<reference evidence="9 10" key="1">
    <citation type="submission" date="2018-11" db="EMBL/GenBank/DDBJ databases">
        <title>Genomes From Bacteria Associated with the Canine Oral Cavity: a Test Case for Automated Genome-Based Taxonomic Assignment.</title>
        <authorList>
            <person name="Coil D.A."/>
            <person name="Jospin G."/>
            <person name="Darling A.E."/>
            <person name="Wallis C."/>
            <person name="Davis I.J."/>
            <person name="Harris S."/>
            <person name="Eisen J.A."/>
            <person name="Holcombe L.J."/>
            <person name="O'Flynn C."/>
        </authorList>
    </citation>
    <scope>NUCLEOTIDE SEQUENCE [LARGE SCALE GENOMIC DNA]</scope>
    <source>
        <strain evidence="9 10">OH1426_COT-023</strain>
    </source>
</reference>
<evidence type="ECO:0000259" key="8">
    <source>
        <dbReference type="PROSITE" id="PS50109"/>
    </source>
</evidence>
<feature type="compositionally biased region" description="Acidic residues" evidence="7">
    <location>
        <begin position="460"/>
        <end position="476"/>
    </location>
</feature>
<accession>A0A3P1Z4M6</accession>
<protein>
    <submittedName>
        <fullName evidence="9">Sensor histidine kinase</fullName>
    </submittedName>
</protein>
<dbReference type="Pfam" id="PF13589">
    <property type="entry name" value="HATPase_c_3"/>
    <property type="match status" value="1"/>
</dbReference>
<dbReference type="GO" id="GO:0016301">
    <property type="term" value="F:kinase activity"/>
    <property type="evidence" value="ECO:0007669"/>
    <property type="project" value="UniProtKB-KW"/>
</dbReference>
<dbReference type="InterPro" id="IPR036890">
    <property type="entry name" value="HATPase_C_sf"/>
</dbReference>
<evidence type="ECO:0000256" key="3">
    <source>
        <dbReference type="ARBA" id="ARBA00022741"/>
    </source>
</evidence>
<feature type="compositionally biased region" description="Basic and acidic residues" evidence="7">
    <location>
        <begin position="447"/>
        <end position="459"/>
    </location>
</feature>
<dbReference type="PROSITE" id="PS50109">
    <property type="entry name" value="HIS_KIN"/>
    <property type="match status" value="1"/>
</dbReference>
<feature type="domain" description="Histidine kinase" evidence="8">
    <location>
        <begin position="524"/>
        <end position="749"/>
    </location>
</feature>
<keyword evidence="3" id="KW-0547">Nucleotide-binding</keyword>
<dbReference type="PANTHER" id="PTHR43065">
    <property type="entry name" value="SENSOR HISTIDINE KINASE"/>
    <property type="match status" value="1"/>
</dbReference>
<evidence type="ECO:0000256" key="6">
    <source>
        <dbReference type="ARBA" id="ARBA00023012"/>
    </source>
</evidence>
<evidence type="ECO:0000256" key="4">
    <source>
        <dbReference type="ARBA" id="ARBA00022777"/>
    </source>
</evidence>
<gene>
    <name evidence="9" type="ORF">EII41_02460</name>
</gene>
<dbReference type="SUPFAM" id="SSF55874">
    <property type="entry name" value="ATPase domain of HSP90 chaperone/DNA topoisomerase II/histidine kinase"/>
    <property type="match status" value="2"/>
</dbReference>
<dbReference type="InterPro" id="IPR005467">
    <property type="entry name" value="His_kinase_dom"/>
</dbReference>
<dbReference type="InterPro" id="IPR003594">
    <property type="entry name" value="HATPase_dom"/>
</dbReference>
<evidence type="ECO:0000313" key="9">
    <source>
        <dbReference type="EMBL" id="RRD78301.1"/>
    </source>
</evidence>
<keyword evidence="2" id="KW-0808">Transferase</keyword>
<dbReference type="PANTHER" id="PTHR43065:SF10">
    <property type="entry name" value="PEROXIDE STRESS-ACTIVATED HISTIDINE KINASE MAK3"/>
    <property type="match status" value="1"/>
</dbReference>
<evidence type="ECO:0000256" key="1">
    <source>
        <dbReference type="ARBA" id="ARBA00022553"/>
    </source>
</evidence>
<feature type="region of interest" description="Disordered" evidence="7">
    <location>
        <begin position="433"/>
        <end position="490"/>
    </location>
</feature>
<dbReference type="SMART" id="SM00387">
    <property type="entry name" value="HATPase_c"/>
    <property type="match status" value="2"/>
</dbReference>
<dbReference type="AlphaFoldDB" id="A0A3P1Z4M6"/>
<name>A0A3P1Z4M6_TANFO</name>
<dbReference type="Proteomes" id="UP000279860">
    <property type="component" value="Unassembled WGS sequence"/>
</dbReference>
<evidence type="ECO:0000256" key="7">
    <source>
        <dbReference type="SAM" id="MobiDB-lite"/>
    </source>
</evidence>
<dbReference type="GO" id="GO:0005524">
    <property type="term" value="F:ATP binding"/>
    <property type="evidence" value="ECO:0007669"/>
    <property type="project" value="UniProtKB-KW"/>
</dbReference>
<dbReference type="Gene3D" id="3.30.565.10">
    <property type="entry name" value="Histidine kinase-like ATPase, C-terminal domain"/>
    <property type="match status" value="2"/>
</dbReference>
<comment type="caution">
    <text evidence="9">The sequence shown here is derived from an EMBL/GenBank/DDBJ whole genome shotgun (WGS) entry which is preliminary data.</text>
</comment>
<organism evidence="9 10">
    <name type="scientific">Tannerella forsythia</name>
    <name type="common">Bacteroides forsythus</name>
    <dbReference type="NCBI Taxonomy" id="28112"/>
    <lineage>
        <taxon>Bacteria</taxon>
        <taxon>Pseudomonadati</taxon>
        <taxon>Bacteroidota</taxon>
        <taxon>Bacteroidia</taxon>
        <taxon>Bacteroidales</taxon>
        <taxon>Tannerellaceae</taxon>
        <taxon>Tannerella</taxon>
    </lineage>
</organism>
<keyword evidence="4 9" id="KW-0418">Kinase</keyword>
<keyword evidence="5" id="KW-0067">ATP-binding</keyword>
<sequence>MAEEEKNIKEVGFTVDAGLIQRLGYELVGRAETAVSELIKNAYDADATVVDVDFIDSYQKGGTLVISDNGIGMTEDQLINGFMRISSADKIHNPISERFKRTKAGRKGIGRFATQRLGEQLTIITQTKNAERALKIVIKWNEYTIDKELGSITFPIEEVDKEKEEGTILIMNGLRDGWTVAAIKRVYRYVLDLFQPNYLSDRSKRHNSAIQNEASFKVNFSQEVNGQKEFILNEQISIFDKALAVFEGHINAQHKGTVHVKSEGLHIDDIIEIEYDKKNEDGDKVINRYYSHLQDVYFKIHYFIYQRPQYYRGGITKLDLTSIQELSNTASGVRLYRNGFRVLPYGELTDDWIGVDRRWGQQSGFVNVPLANKNMFGFVEITDPKGDIFEETASREGLIENEAFKQLSDFMYKSLFAARLRISEGVTLFKEQEGEADDDFTQESEEKEQSTEEKLKELDDLVDSIDDDNQGDENDSDNQSTERKEERRKKEKAKRKKLVASIRKEIEEASMLRVLAGMGLIIGEFSHEIKQFQPSIYGYISQLKEENLTENGIVLLNGITHNLNNLIAYTAYFNATVSQNINRETEPIDVLAILDSFQQTIANDLSKNKITFDVDIWDYDVITVPMHKSEWSSILFNLYTNAKKAINRAQRANGKIFVEVGIENDNAFLNFYDNGDGIPIENRSRVFNAFFTTSTPAGFDAPSNDRLVGSGLGLKIVKDIITSYKGKILIAEPTKGFATCIKIEIPILKQ</sequence>
<evidence type="ECO:0000256" key="2">
    <source>
        <dbReference type="ARBA" id="ARBA00022679"/>
    </source>
</evidence>
<dbReference type="RefSeq" id="WP_036830501.1">
    <property type="nucleotide sequence ID" value="NZ_RQYN01000005.1"/>
</dbReference>
<dbReference type="GO" id="GO:0000160">
    <property type="term" value="P:phosphorelay signal transduction system"/>
    <property type="evidence" value="ECO:0007669"/>
    <property type="project" value="UniProtKB-KW"/>
</dbReference>
<keyword evidence="1" id="KW-0597">Phosphoprotein</keyword>
<proteinExistence type="predicted"/>
<dbReference type="Pfam" id="PF02518">
    <property type="entry name" value="HATPase_c"/>
    <property type="match status" value="1"/>
</dbReference>
<keyword evidence="6" id="KW-0902">Two-component regulatory system</keyword>
<dbReference type="EMBL" id="RQYN01000005">
    <property type="protein sequence ID" value="RRD78301.1"/>
    <property type="molecule type" value="Genomic_DNA"/>
</dbReference>
<evidence type="ECO:0000313" key="10">
    <source>
        <dbReference type="Proteomes" id="UP000279860"/>
    </source>
</evidence>
<feature type="compositionally biased region" description="Acidic residues" evidence="7">
    <location>
        <begin position="434"/>
        <end position="446"/>
    </location>
</feature>
<evidence type="ECO:0000256" key="5">
    <source>
        <dbReference type="ARBA" id="ARBA00022840"/>
    </source>
</evidence>